<sequence length="338" mass="35647">MRRRRAGTAGGPGLRLLLLMLLGLSALSGCGQKSVFSLDPEEISRIAVYTGGVPADAQRKETENAGEVERIVRILNGIRVRGKASYDDVPAGGIGIWFEVLGKDGQTSVARVLGDGDLLAQGAMLYRIAAIDPEEIGESLDAPSETVGETGLPSVEVTDREQDTAVAQYSAAEETLQEEGNDDGTEETAREENTAAADFAVRLLRETLKDDENREGNLLLSPASVLQALGLAANGAGGSTLEQMEEAFDPVHADFSGIGKAGMGELSLGSVQHRTFLEVNEKGTRAAAATAAGVMAISAGTEREIKEIRLDRPFVCMIVDMETGCPLFLGVIRDVGEG</sequence>
<dbReference type="InterPro" id="IPR042185">
    <property type="entry name" value="Serpin_sf_2"/>
</dbReference>
<dbReference type="PANTHER" id="PTHR11461:SF211">
    <property type="entry name" value="GH10112P-RELATED"/>
    <property type="match status" value="1"/>
</dbReference>
<dbReference type="Proteomes" id="UP000886723">
    <property type="component" value="Unassembled WGS sequence"/>
</dbReference>
<evidence type="ECO:0000256" key="1">
    <source>
        <dbReference type="SAM" id="MobiDB-lite"/>
    </source>
</evidence>
<dbReference type="InterPro" id="IPR023795">
    <property type="entry name" value="Serpin_CS"/>
</dbReference>
<dbReference type="GO" id="GO:0004867">
    <property type="term" value="F:serine-type endopeptidase inhibitor activity"/>
    <property type="evidence" value="ECO:0007669"/>
    <property type="project" value="InterPro"/>
</dbReference>
<dbReference type="Gene3D" id="3.30.497.10">
    <property type="entry name" value="Antithrombin, subunit I, domain 2"/>
    <property type="match status" value="2"/>
</dbReference>
<reference evidence="3" key="1">
    <citation type="submission" date="2020-10" db="EMBL/GenBank/DDBJ databases">
        <authorList>
            <person name="Gilroy R."/>
        </authorList>
    </citation>
    <scope>NUCLEOTIDE SEQUENCE</scope>
    <source>
        <strain evidence="3">ChiBcec2-4451</strain>
    </source>
</reference>
<proteinExistence type="predicted"/>
<dbReference type="SUPFAM" id="SSF56574">
    <property type="entry name" value="Serpins"/>
    <property type="match status" value="2"/>
</dbReference>
<dbReference type="EMBL" id="DVON01000164">
    <property type="protein sequence ID" value="HIV12944.1"/>
    <property type="molecule type" value="Genomic_DNA"/>
</dbReference>
<protein>
    <recommendedName>
        <fullName evidence="2">Serpin domain-containing protein</fullName>
    </recommendedName>
</protein>
<dbReference type="Gene3D" id="2.30.39.10">
    <property type="entry name" value="Alpha-1-antitrypsin, domain 1"/>
    <property type="match status" value="1"/>
</dbReference>
<organism evidence="3 4">
    <name type="scientific">Candidatus Pullilachnospira stercoravium</name>
    <dbReference type="NCBI Taxonomy" id="2840913"/>
    <lineage>
        <taxon>Bacteria</taxon>
        <taxon>Bacillati</taxon>
        <taxon>Bacillota</taxon>
        <taxon>Clostridia</taxon>
        <taxon>Lachnospirales</taxon>
        <taxon>Lachnospiraceae</taxon>
        <taxon>Lachnospiraceae incertae sedis</taxon>
        <taxon>Candidatus Pullilachnospira</taxon>
    </lineage>
</organism>
<dbReference type="GO" id="GO:0005615">
    <property type="term" value="C:extracellular space"/>
    <property type="evidence" value="ECO:0007669"/>
    <property type="project" value="InterPro"/>
</dbReference>
<dbReference type="PROSITE" id="PS00284">
    <property type="entry name" value="SERPIN"/>
    <property type="match status" value="1"/>
</dbReference>
<dbReference type="InterPro" id="IPR023796">
    <property type="entry name" value="Serpin_dom"/>
</dbReference>
<accession>A0A9D1T6K4</accession>
<feature type="domain" description="Serpin" evidence="2">
    <location>
        <begin position="244"/>
        <end position="333"/>
    </location>
</feature>
<dbReference type="InterPro" id="IPR036186">
    <property type="entry name" value="Serpin_sf"/>
</dbReference>
<name>A0A9D1T6K4_9FIRM</name>
<dbReference type="InterPro" id="IPR000215">
    <property type="entry name" value="Serpin_fam"/>
</dbReference>
<gene>
    <name evidence="3" type="ORF">IAA63_07380</name>
</gene>
<evidence type="ECO:0000313" key="3">
    <source>
        <dbReference type="EMBL" id="HIV12944.1"/>
    </source>
</evidence>
<dbReference type="PANTHER" id="PTHR11461">
    <property type="entry name" value="SERINE PROTEASE INHIBITOR, SERPIN"/>
    <property type="match status" value="1"/>
</dbReference>
<dbReference type="Pfam" id="PF00079">
    <property type="entry name" value="Serpin"/>
    <property type="match status" value="1"/>
</dbReference>
<dbReference type="PROSITE" id="PS51257">
    <property type="entry name" value="PROKAR_LIPOPROTEIN"/>
    <property type="match status" value="1"/>
</dbReference>
<feature type="region of interest" description="Disordered" evidence="1">
    <location>
        <begin position="174"/>
        <end position="194"/>
    </location>
</feature>
<reference evidence="3" key="2">
    <citation type="journal article" date="2021" name="PeerJ">
        <title>Extensive microbial diversity within the chicken gut microbiome revealed by metagenomics and culture.</title>
        <authorList>
            <person name="Gilroy R."/>
            <person name="Ravi A."/>
            <person name="Getino M."/>
            <person name="Pursley I."/>
            <person name="Horton D.L."/>
            <person name="Alikhan N.F."/>
            <person name="Baker D."/>
            <person name="Gharbi K."/>
            <person name="Hall N."/>
            <person name="Watson M."/>
            <person name="Adriaenssens E.M."/>
            <person name="Foster-Nyarko E."/>
            <person name="Jarju S."/>
            <person name="Secka A."/>
            <person name="Antonio M."/>
            <person name="Oren A."/>
            <person name="Chaudhuri R.R."/>
            <person name="La Ragione R."/>
            <person name="Hildebrand F."/>
            <person name="Pallen M.J."/>
        </authorList>
    </citation>
    <scope>NUCLEOTIDE SEQUENCE</scope>
    <source>
        <strain evidence="3">ChiBcec2-4451</strain>
    </source>
</reference>
<evidence type="ECO:0000313" key="4">
    <source>
        <dbReference type="Proteomes" id="UP000886723"/>
    </source>
</evidence>
<dbReference type="InterPro" id="IPR042178">
    <property type="entry name" value="Serpin_sf_1"/>
</dbReference>
<evidence type="ECO:0000259" key="2">
    <source>
        <dbReference type="Pfam" id="PF00079"/>
    </source>
</evidence>
<comment type="caution">
    <text evidence="3">The sequence shown here is derived from an EMBL/GenBank/DDBJ whole genome shotgun (WGS) entry which is preliminary data.</text>
</comment>
<dbReference type="AlphaFoldDB" id="A0A9D1T6K4"/>
<feature type="compositionally biased region" description="Acidic residues" evidence="1">
    <location>
        <begin position="175"/>
        <end position="186"/>
    </location>
</feature>